<evidence type="ECO:0000313" key="1">
    <source>
        <dbReference type="EMBL" id="KEQ37813.1"/>
    </source>
</evidence>
<dbReference type="PATRIC" id="fig|28037.95.peg.284"/>
<accession>A0A081Q4E0</accession>
<evidence type="ECO:0008006" key="3">
    <source>
        <dbReference type="Google" id="ProtNLM"/>
    </source>
</evidence>
<reference evidence="1 2" key="1">
    <citation type="submission" date="2014-05" db="EMBL/GenBank/DDBJ databases">
        <authorList>
            <person name="Daugherty S.C."/>
            <person name="Tallon L.J."/>
            <person name="Sadzewicz L."/>
            <person name="Kilian M."/>
            <person name="Tettelin H."/>
        </authorList>
    </citation>
    <scope>NUCLEOTIDE SEQUENCE [LARGE SCALE GENOMIC DNA]</scope>
    <source>
        <strain evidence="1 2">SK629</strain>
    </source>
</reference>
<dbReference type="EMBL" id="JPFU01000004">
    <property type="protein sequence ID" value="KEQ37813.1"/>
    <property type="molecule type" value="Genomic_DNA"/>
</dbReference>
<dbReference type="AlphaFoldDB" id="A0A081Q4E0"/>
<sequence length="194" mass="22878">MITMREILEKFDESSNDIKFLEFNKKITDTIETPQELKFILEHFSYITVNGYLKILGNDSENGFIYCNELFSKCYNPNRCLIAYDILGGLFAINIEKLNSIEYFAPDTLEWEDLEIDYKGFLYWVTTNQLDLFYQELIVSDLFELDLSLETNEVVLTYPFMWSMEYTPSGAVRKIVPFKELLEMNANFCRQFGI</sequence>
<dbReference type="Proteomes" id="UP000028090">
    <property type="component" value="Unassembled WGS sequence"/>
</dbReference>
<proteinExistence type="predicted"/>
<name>A0A081Q4E0_STRMT</name>
<evidence type="ECO:0000313" key="2">
    <source>
        <dbReference type="Proteomes" id="UP000028090"/>
    </source>
</evidence>
<organism evidence="1 2">
    <name type="scientific">Streptococcus mitis</name>
    <dbReference type="NCBI Taxonomy" id="28037"/>
    <lineage>
        <taxon>Bacteria</taxon>
        <taxon>Bacillati</taxon>
        <taxon>Bacillota</taxon>
        <taxon>Bacilli</taxon>
        <taxon>Lactobacillales</taxon>
        <taxon>Streptococcaceae</taxon>
        <taxon>Streptococcus</taxon>
        <taxon>Streptococcus mitis group</taxon>
    </lineage>
</organism>
<dbReference type="InterPro" id="IPR021239">
    <property type="entry name" value="DUF2625"/>
</dbReference>
<protein>
    <recommendedName>
        <fullName evidence="3">ABC-type sugar transport system, periplasmic component</fullName>
    </recommendedName>
</protein>
<dbReference type="Pfam" id="PF10946">
    <property type="entry name" value="DUF2625"/>
    <property type="match status" value="1"/>
</dbReference>
<gene>
    <name evidence="1" type="ORF">SK629_0323</name>
</gene>
<comment type="caution">
    <text evidence="1">The sequence shown here is derived from an EMBL/GenBank/DDBJ whole genome shotgun (WGS) entry which is preliminary data.</text>
</comment>